<reference evidence="2" key="1">
    <citation type="journal article" date="2010" name="Environ. Microbiol.">
        <title>The genome of Syntrophomonas wolfei: new insights into syntrophic metabolism and biohydrogen production.</title>
        <authorList>
            <person name="Sieber J.R."/>
            <person name="Sims D.R."/>
            <person name="Han C."/>
            <person name="Kim E."/>
            <person name="Lykidis A."/>
            <person name="Lapidus A.L."/>
            <person name="McDonnald E."/>
            <person name="Rohlin L."/>
            <person name="Culley D.E."/>
            <person name="Gunsalus R."/>
            <person name="McInerney M.J."/>
        </authorList>
    </citation>
    <scope>NUCLEOTIDE SEQUENCE [LARGE SCALE GENOMIC DNA]</scope>
    <source>
        <strain evidence="2">DSM 2245B / Goettingen</strain>
    </source>
</reference>
<dbReference type="eggNOG" id="ENOG5033G8Y">
    <property type="taxonomic scope" value="Bacteria"/>
</dbReference>
<protein>
    <submittedName>
        <fullName evidence="1">Uncharacterized protein</fullName>
    </submittedName>
</protein>
<dbReference type="AlphaFoldDB" id="Q0B0C8"/>
<organism evidence="1 2">
    <name type="scientific">Syntrophomonas wolfei subsp. wolfei (strain DSM 2245B / Goettingen)</name>
    <dbReference type="NCBI Taxonomy" id="335541"/>
    <lineage>
        <taxon>Bacteria</taxon>
        <taxon>Bacillati</taxon>
        <taxon>Bacillota</taxon>
        <taxon>Clostridia</taxon>
        <taxon>Eubacteriales</taxon>
        <taxon>Syntrophomonadaceae</taxon>
        <taxon>Syntrophomonas</taxon>
    </lineage>
</organism>
<dbReference type="KEGG" id="swo:Swol_0224"/>
<evidence type="ECO:0000313" key="2">
    <source>
        <dbReference type="Proteomes" id="UP000001968"/>
    </source>
</evidence>
<dbReference type="HOGENOM" id="CLU_1916056_0_0_9"/>
<dbReference type="RefSeq" id="WP_011639685.1">
    <property type="nucleotide sequence ID" value="NC_008346.1"/>
</dbReference>
<sequence>MSNNELGQQMAEFFRALAVEIENSPSLARKLAVPFQNVAAAGGQAAPKKRTSRSKVFVPEGFDPFQIYYDRGGLGLQQAMEAMDAATLKAILNHFALDPTRSYTRWRKEERLMAYIIERVKALSNKGQVFRG</sequence>
<gene>
    <name evidence="1" type="ordered locus">Swol_0224</name>
</gene>
<dbReference type="Proteomes" id="UP000001968">
    <property type="component" value="Chromosome"/>
</dbReference>
<accession>Q0B0C8</accession>
<dbReference type="OrthoDB" id="2083036at2"/>
<proteinExistence type="predicted"/>
<dbReference type="STRING" id="335541.Swol_0224"/>
<evidence type="ECO:0000313" key="1">
    <source>
        <dbReference type="EMBL" id="ABI67576.1"/>
    </source>
</evidence>
<name>Q0B0C8_SYNWW</name>
<dbReference type="EMBL" id="CP000448">
    <property type="protein sequence ID" value="ABI67576.1"/>
    <property type="molecule type" value="Genomic_DNA"/>
</dbReference>
<keyword evidence="2" id="KW-1185">Reference proteome</keyword>